<keyword evidence="7 8" id="KW-0326">Glycosidase</keyword>
<dbReference type="EC" id="3.2.1.23" evidence="3 8"/>
<evidence type="ECO:0000256" key="3">
    <source>
        <dbReference type="ARBA" id="ARBA00012756"/>
    </source>
</evidence>
<feature type="binding site" evidence="10">
    <location>
        <position position="332"/>
    </location>
    <ligand>
        <name>substrate</name>
    </ligand>
</feature>
<dbReference type="InterPro" id="IPR029062">
    <property type="entry name" value="Class_I_gatase-like"/>
</dbReference>
<feature type="domain" description="Beta-galactosidase trimerisation" evidence="12">
    <location>
        <begin position="407"/>
        <end position="600"/>
    </location>
</feature>
<evidence type="ECO:0000313" key="14">
    <source>
        <dbReference type="Proteomes" id="UP000192582"/>
    </source>
</evidence>
<evidence type="ECO:0000256" key="7">
    <source>
        <dbReference type="ARBA" id="ARBA00023295"/>
    </source>
</evidence>
<feature type="binding site" evidence="10">
    <location>
        <position position="109"/>
    </location>
    <ligand>
        <name>substrate</name>
    </ligand>
</feature>
<dbReference type="EMBL" id="FWWU01000005">
    <property type="protein sequence ID" value="SMB81499.1"/>
    <property type="molecule type" value="Genomic_DNA"/>
</dbReference>
<dbReference type="STRING" id="695939.SAMN00790413_04599"/>
<keyword evidence="14" id="KW-1185">Reference proteome</keyword>
<evidence type="ECO:0000256" key="8">
    <source>
        <dbReference type="PIRNR" id="PIRNR001084"/>
    </source>
</evidence>
<evidence type="ECO:0000256" key="6">
    <source>
        <dbReference type="ARBA" id="ARBA00022833"/>
    </source>
</evidence>
<dbReference type="InterPro" id="IPR013529">
    <property type="entry name" value="Glyco_hydro_42_N"/>
</dbReference>
<comment type="catalytic activity">
    <reaction evidence="1 8">
        <text>Hydrolysis of terminal non-reducing beta-D-galactose residues in beta-D-galactosides.</text>
        <dbReference type="EC" id="3.2.1.23"/>
    </reaction>
</comment>
<protein>
    <recommendedName>
        <fullName evidence="3 8">Beta-galactosidase</fullName>
        <shortName evidence="8">Beta-gal</shortName>
        <ecNumber evidence="3 8">3.2.1.23</ecNumber>
    </recommendedName>
</protein>
<dbReference type="GO" id="GO:0005975">
    <property type="term" value="P:carbohydrate metabolic process"/>
    <property type="evidence" value="ECO:0007669"/>
    <property type="project" value="InterPro"/>
</dbReference>
<dbReference type="InterPro" id="IPR013738">
    <property type="entry name" value="Beta_galactosidase_Trimer"/>
</dbReference>
<feature type="binding site" evidence="10">
    <location>
        <position position="147"/>
    </location>
    <ligand>
        <name>substrate</name>
    </ligand>
</feature>
<dbReference type="PANTHER" id="PTHR36447">
    <property type="entry name" value="BETA-GALACTOSIDASE GANA"/>
    <property type="match status" value="1"/>
</dbReference>
<dbReference type="InterPro" id="IPR017853">
    <property type="entry name" value="GH"/>
</dbReference>
<keyword evidence="5 8" id="KW-0378">Hydrolase</keyword>
<keyword evidence="4" id="KW-0479">Metal-binding</keyword>
<dbReference type="InterPro" id="IPR003476">
    <property type="entry name" value="Glyco_hydro_42"/>
</dbReference>
<feature type="active site" description="Nucleophile" evidence="9">
    <location>
        <position position="324"/>
    </location>
</feature>
<evidence type="ECO:0000313" key="13">
    <source>
        <dbReference type="EMBL" id="SMB81499.1"/>
    </source>
</evidence>
<dbReference type="SUPFAM" id="SSF51445">
    <property type="entry name" value="(Trans)glycosidases"/>
    <property type="match status" value="1"/>
</dbReference>
<accession>A0A1W1UKD4</accession>
<dbReference type="GO" id="GO:0009341">
    <property type="term" value="C:beta-galactosidase complex"/>
    <property type="evidence" value="ECO:0007669"/>
    <property type="project" value="InterPro"/>
</dbReference>
<name>A0A1W1UKD4_9DEIO</name>
<dbReference type="GO" id="GO:0046872">
    <property type="term" value="F:metal ion binding"/>
    <property type="evidence" value="ECO:0007669"/>
    <property type="project" value="UniProtKB-KW"/>
</dbReference>
<dbReference type="Gene3D" id="3.40.50.880">
    <property type="match status" value="1"/>
</dbReference>
<evidence type="ECO:0000256" key="1">
    <source>
        <dbReference type="ARBA" id="ARBA00001412"/>
    </source>
</evidence>
<evidence type="ECO:0000256" key="2">
    <source>
        <dbReference type="ARBA" id="ARBA00005940"/>
    </source>
</evidence>
<evidence type="ECO:0000259" key="11">
    <source>
        <dbReference type="Pfam" id="PF02449"/>
    </source>
</evidence>
<dbReference type="AlphaFoldDB" id="A0A1W1UKD4"/>
<feature type="domain" description="Glycoside hydrolase family 42 N-terminal" evidence="11">
    <location>
        <begin position="14"/>
        <end position="394"/>
    </location>
</feature>
<sequence>MIQNAHLALGVCDYPEHVPRNRWASYAAQQRALGLSYVRIAEFAWSRMEPRPGEYDWAWLDEAIEVYAAAGLNVVLCTPTAAPPAWLVQQHPDILPHSAGGCPKQFGARRHYDFCSPVFREHSARITRVMAERYGQHPAVVGWQTDNEFGWGDTTHSYSPAAAAGFRAWLQARYGTPEALNEAWGNVFWSMEYTDWAQIGLPNGVVASDPSPSHLLDFFRFSSDMVVEFQEAQVATLRECSPGRWVTHNYMGFFSAFDHYKASACLDFASWDSYPTGTLEALHEWGLGSEDLAVRYARTGHPDVTGFNHDLYRGVTGRPLWVMEQQCGQVNWAPYNPLPADGAVQLWTAQAWAHGADVVSYFRWRAATMAQEVMHSGLLRHDETPDRGHTEVQGLDLSQFPAGDVNARVALLHDYESLWIYNAQKQSAEINYWAQTFLYYRTLRSLGVDVDIVHPDGDLSGYALVVAPALTLVTPERAAHLGEVAQRVPVVFGPRTAFRTPSGRAHEDGQFGPLSGLVGARLLNYDSLRPGMAQRLTGLDGSPHEAARWAEGYRVQDGAVLSQYIGGPLDGQAAAVRRGNVTVIGAHSEGLVREVLTALLEGVGLSPVFLPEGVRLSKRGDVTLVQNWTASPIRWNGLDLPPVGFQVLTPVAEPLPA</sequence>
<dbReference type="Proteomes" id="UP000192582">
    <property type="component" value="Unassembled WGS sequence"/>
</dbReference>
<evidence type="ECO:0000256" key="9">
    <source>
        <dbReference type="PIRSR" id="PIRSR001084-1"/>
    </source>
</evidence>
<dbReference type="Gene3D" id="3.20.20.80">
    <property type="entry name" value="Glycosidases"/>
    <property type="match status" value="1"/>
</dbReference>
<dbReference type="RefSeq" id="WP_084045951.1">
    <property type="nucleotide sequence ID" value="NZ_FWWU01000005.1"/>
</dbReference>
<keyword evidence="6" id="KW-0862">Zinc</keyword>
<evidence type="ECO:0000256" key="4">
    <source>
        <dbReference type="ARBA" id="ARBA00022723"/>
    </source>
</evidence>
<dbReference type="GO" id="GO:0004565">
    <property type="term" value="F:beta-galactosidase activity"/>
    <property type="evidence" value="ECO:0007669"/>
    <property type="project" value="UniProtKB-EC"/>
</dbReference>
<dbReference type="SUPFAM" id="SSF52317">
    <property type="entry name" value="Class I glutamine amidotransferase-like"/>
    <property type="match status" value="1"/>
</dbReference>
<dbReference type="PIRSF" id="PIRSF001084">
    <property type="entry name" value="B-galactosidase"/>
    <property type="match status" value="1"/>
</dbReference>
<proteinExistence type="inferred from homology"/>
<evidence type="ECO:0000256" key="5">
    <source>
        <dbReference type="ARBA" id="ARBA00022801"/>
    </source>
</evidence>
<dbReference type="PANTHER" id="PTHR36447:SF2">
    <property type="entry name" value="BETA-GALACTOSIDASE YESZ"/>
    <property type="match status" value="1"/>
</dbReference>
<evidence type="ECO:0000256" key="10">
    <source>
        <dbReference type="PIRSR" id="PIRSR001084-2"/>
    </source>
</evidence>
<dbReference type="CDD" id="cd03143">
    <property type="entry name" value="A4_beta-galactosidase_middle_domain"/>
    <property type="match status" value="1"/>
</dbReference>
<evidence type="ECO:0000259" key="12">
    <source>
        <dbReference type="Pfam" id="PF08532"/>
    </source>
</evidence>
<dbReference type="Pfam" id="PF02449">
    <property type="entry name" value="Glyco_hydro_42"/>
    <property type="match status" value="1"/>
</dbReference>
<gene>
    <name evidence="13" type="ORF">SAMN00790413_04599</name>
</gene>
<organism evidence="13 14">
    <name type="scientific">Deinococcus hopiensis KR-140</name>
    <dbReference type="NCBI Taxonomy" id="695939"/>
    <lineage>
        <taxon>Bacteria</taxon>
        <taxon>Thermotogati</taxon>
        <taxon>Deinococcota</taxon>
        <taxon>Deinococci</taxon>
        <taxon>Deinococcales</taxon>
        <taxon>Deinococcaceae</taxon>
        <taxon>Deinococcus</taxon>
    </lineage>
</organism>
<reference evidence="13 14" key="1">
    <citation type="submission" date="2017-04" db="EMBL/GenBank/DDBJ databases">
        <authorList>
            <person name="Afonso C.L."/>
            <person name="Miller P.J."/>
            <person name="Scott M.A."/>
            <person name="Spackman E."/>
            <person name="Goraichik I."/>
            <person name="Dimitrov K.M."/>
            <person name="Suarez D.L."/>
            <person name="Swayne D.E."/>
        </authorList>
    </citation>
    <scope>NUCLEOTIDE SEQUENCE [LARGE SCALE GENOMIC DNA]</scope>
    <source>
        <strain evidence="13 14">KR-140</strain>
    </source>
</reference>
<comment type="similarity">
    <text evidence="2 8">Belongs to the glycosyl hydrolase 42 family.</text>
</comment>
<feature type="active site" description="Proton donor" evidence="9">
    <location>
        <position position="148"/>
    </location>
</feature>
<dbReference type="Pfam" id="PF08532">
    <property type="entry name" value="Glyco_hydro_42M"/>
    <property type="match status" value="1"/>
</dbReference>
<dbReference type="OrthoDB" id="9800974at2"/>